<dbReference type="Proteomes" id="UP000182190">
    <property type="component" value="Unassembled WGS sequence"/>
</dbReference>
<sequence>MSESRVIGSLGEKLVGHWLESQGWQILHHQWHCRYGEIDLIAVERGESGILTLSFVEVKTRGQRNWDQGGLLAITPKKQAKIIQSAELFLSDRPQFLECPCRFDVALVSCVHDPTRTSISKEVSSFSSRINIGQSVWINGYQLTLQDYIESAFSE</sequence>
<keyword evidence="4" id="KW-1185">Reference proteome</keyword>
<comment type="caution">
    <text evidence="3">The sequence shown here is derived from an EMBL/GenBank/DDBJ whole genome shotgun (WGS) entry which is preliminary data.</text>
</comment>
<organism evidence="3 4">
    <name type="scientific">Planktothrix paucivesiculata PCC 9631</name>
    <dbReference type="NCBI Taxonomy" id="671071"/>
    <lineage>
        <taxon>Bacteria</taxon>
        <taxon>Bacillati</taxon>
        <taxon>Cyanobacteriota</taxon>
        <taxon>Cyanophyceae</taxon>
        <taxon>Oscillatoriophycideae</taxon>
        <taxon>Oscillatoriales</taxon>
        <taxon>Microcoleaceae</taxon>
        <taxon>Planktothrix</taxon>
    </lineage>
</organism>
<dbReference type="NCBIfam" id="TIGR00252">
    <property type="entry name" value="YraN family protein"/>
    <property type="match status" value="1"/>
</dbReference>
<evidence type="ECO:0000256" key="1">
    <source>
        <dbReference type="ARBA" id="ARBA00006738"/>
    </source>
</evidence>
<dbReference type="PANTHER" id="PTHR34039">
    <property type="entry name" value="UPF0102 PROTEIN YRAN"/>
    <property type="match status" value="1"/>
</dbReference>
<dbReference type="EMBL" id="CZCS02000220">
    <property type="protein sequence ID" value="VXD23971.1"/>
    <property type="molecule type" value="Genomic_DNA"/>
</dbReference>
<evidence type="ECO:0000313" key="3">
    <source>
        <dbReference type="EMBL" id="VXD23971.1"/>
    </source>
</evidence>
<comment type="similarity">
    <text evidence="1 2">Belongs to the UPF0102 family.</text>
</comment>
<dbReference type="InterPro" id="IPR011335">
    <property type="entry name" value="Restrct_endonuc-II-like"/>
</dbReference>
<dbReference type="Gene3D" id="3.40.1350.10">
    <property type="match status" value="1"/>
</dbReference>
<proteinExistence type="inferred from homology"/>
<gene>
    <name evidence="3" type="ORF">PL9631_770097</name>
</gene>
<dbReference type="CDD" id="cd20736">
    <property type="entry name" value="PoNe_Nuclease"/>
    <property type="match status" value="1"/>
</dbReference>
<evidence type="ECO:0000313" key="4">
    <source>
        <dbReference type="Proteomes" id="UP000182190"/>
    </source>
</evidence>
<dbReference type="Pfam" id="PF02021">
    <property type="entry name" value="UPF0102"/>
    <property type="match status" value="1"/>
</dbReference>
<dbReference type="AlphaFoldDB" id="A0A7Z9E2I6"/>
<dbReference type="OrthoDB" id="9802516at2"/>
<dbReference type="HAMAP" id="MF_00048">
    <property type="entry name" value="UPF0102"/>
    <property type="match status" value="1"/>
</dbReference>
<dbReference type="InterPro" id="IPR011856">
    <property type="entry name" value="tRNA_endonuc-like_dom_sf"/>
</dbReference>
<dbReference type="PANTHER" id="PTHR34039:SF1">
    <property type="entry name" value="UPF0102 PROTEIN YRAN"/>
    <property type="match status" value="1"/>
</dbReference>
<accession>A0A7Z9E2I6</accession>
<name>A0A7Z9E2I6_9CYAN</name>
<dbReference type="RefSeq" id="WP_083621642.1">
    <property type="nucleotide sequence ID" value="NZ_LR735018.1"/>
</dbReference>
<reference evidence="3" key="1">
    <citation type="submission" date="2019-10" db="EMBL/GenBank/DDBJ databases">
        <authorList>
            <consortium name="Genoscope - CEA"/>
            <person name="William W."/>
        </authorList>
    </citation>
    <scope>NUCLEOTIDE SEQUENCE [LARGE SCALE GENOMIC DNA]</scope>
    <source>
        <strain evidence="3">BBR_PRJEB10994</strain>
    </source>
</reference>
<dbReference type="SUPFAM" id="SSF52980">
    <property type="entry name" value="Restriction endonuclease-like"/>
    <property type="match status" value="1"/>
</dbReference>
<dbReference type="GO" id="GO:0003676">
    <property type="term" value="F:nucleic acid binding"/>
    <property type="evidence" value="ECO:0007669"/>
    <property type="project" value="InterPro"/>
</dbReference>
<dbReference type="InterPro" id="IPR003509">
    <property type="entry name" value="UPF0102_YraN-like"/>
</dbReference>
<evidence type="ECO:0000256" key="2">
    <source>
        <dbReference type="HAMAP-Rule" id="MF_00048"/>
    </source>
</evidence>
<protein>
    <recommendedName>
        <fullName evidence="2">UPF0102 protein PL9631_770097</fullName>
    </recommendedName>
</protein>